<gene>
    <name evidence="6" type="ORF">MGSAQ_003190</name>
</gene>
<reference evidence="6" key="1">
    <citation type="submission" date="2013-11" db="EMBL/GenBank/DDBJ databases">
        <title>Microbial diversity, functional groups and degradation webs in Northern and Southern Mediterranean and Red Sea marine crude oil polluted sites.</title>
        <authorList>
            <person name="Daffonchio D."/>
            <person name="Mapelli F."/>
            <person name="Ferrer M."/>
            <person name="Richter M."/>
            <person name="Cherif A."/>
            <person name="Malkawi H.I."/>
            <person name="Yakimov M.M."/>
            <person name="Abdel-Fattah Y.R."/>
            <person name="Blaghen M."/>
            <person name="Golyshin P.N."/>
            <person name="Kalogerakis N."/>
            <person name="Boon N."/>
            <person name="Magagnini M."/>
            <person name="Fava F."/>
        </authorList>
    </citation>
    <scope>NUCLEOTIDE SEQUENCE</scope>
</reference>
<evidence type="ECO:0000256" key="2">
    <source>
        <dbReference type="ARBA" id="ARBA00022448"/>
    </source>
</evidence>
<keyword evidence="3" id="KW-0812">Transmembrane</keyword>
<dbReference type="GO" id="GO:0035435">
    <property type="term" value="P:phosphate ion transmembrane transport"/>
    <property type="evidence" value="ECO:0007669"/>
    <property type="project" value="TreeGrafter"/>
</dbReference>
<protein>
    <submittedName>
        <fullName evidence="6">Phosphate transporter family protein</fullName>
    </submittedName>
</protein>
<organism evidence="6">
    <name type="scientific">marine sediment metagenome</name>
    <dbReference type="NCBI Taxonomy" id="412755"/>
    <lineage>
        <taxon>unclassified sequences</taxon>
        <taxon>metagenomes</taxon>
        <taxon>ecological metagenomes</taxon>
    </lineage>
</organism>
<evidence type="ECO:0000313" key="6">
    <source>
        <dbReference type="EMBL" id="KTF05314.1"/>
    </source>
</evidence>
<keyword evidence="4" id="KW-1133">Transmembrane helix</keyword>
<dbReference type="GO" id="GO:0016020">
    <property type="term" value="C:membrane"/>
    <property type="evidence" value="ECO:0007669"/>
    <property type="project" value="UniProtKB-SubCell"/>
</dbReference>
<comment type="caution">
    <text evidence="6">The sequence shown here is derived from an EMBL/GenBank/DDBJ whole genome shotgun (WGS) entry which is preliminary data.</text>
</comment>
<keyword evidence="2" id="KW-0813">Transport</keyword>
<evidence type="ECO:0000256" key="1">
    <source>
        <dbReference type="ARBA" id="ARBA00004141"/>
    </source>
</evidence>
<evidence type="ECO:0000256" key="4">
    <source>
        <dbReference type="ARBA" id="ARBA00022989"/>
    </source>
</evidence>
<feature type="non-terminal residue" evidence="6">
    <location>
        <position position="1"/>
    </location>
</feature>
<sequence>LIILAAGVGFVMAWGIGANDVANAMGTSVGSKALTINKPLSLQ</sequence>
<comment type="subcellular location">
    <subcellularLocation>
        <location evidence="1">Membrane</location>
        <topology evidence="1">Multi-pass membrane protein</topology>
    </subcellularLocation>
</comment>
<name>A0A1B6NPK1_9ZZZZ</name>
<dbReference type="InterPro" id="IPR001204">
    <property type="entry name" value="Phos_transporter"/>
</dbReference>
<accession>A0A1B6NPK1</accession>
<dbReference type="AlphaFoldDB" id="A0A1B6NPK1"/>
<dbReference type="EMBL" id="AYSL01001867">
    <property type="protein sequence ID" value="KTF05314.1"/>
    <property type="molecule type" value="Genomic_DNA"/>
</dbReference>
<dbReference type="GO" id="GO:0005315">
    <property type="term" value="F:phosphate transmembrane transporter activity"/>
    <property type="evidence" value="ECO:0007669"/>
    <property type="project" value="InterPro"/>
</dbReference>
<evidence type="ECO:0000256" key="5">
    <source>
        <dbReference type="ARBA" id="ARBA00023136"/>
    </source>
</evidence>
<dbReference type="PANTHER" id="PTHR11101:SF80">
    <property type="entry name" value="PHOSPHATE TRANSPORTER"/>
    <property type="match status" value="1"/>
</dbReference>
<proteinExistence type="predicted"/>
<evidence type="ECO:0000256" key="3">
    <source>
        <dbReference type="ARBA" id="ARBA00022692"/>
    </source>
</evidence>
<dbReference type="PANTHER" id="PTHR11101">
    <property type="entry name" value="PHOSPHATE TRANSPORTER"/>
    <property type="match status" value="1"/>
</dbReference>
<keyword evidence="5" id="KW-0472">Membrane</keyword>